<evidence type="ECO:0000256" key="1">
    <source>
        <dbReference type="SAM" id="MobiDB-lite"/>
    </source>
</evidence>
<sequence length="985" mass="111305">MQNNATAPRQVVCKCSLNWLEATVLEQEVEVESDRLSRIFDDYRGYHLDDEDESLNGLEDETVLTIDSDEAWRLRTAIVPCRDNDWNSTDADRTVRWMPRRRSVALSYLRHTARSLRRFEEATARGRRPRILRMLDSRLPTLPPHLLVEAAGAVLARLSVAVEAETAIVDDAAEGLLQSLGLAVGVVLLSIGVGTVVLRLLENLDGMNVVSVVQHDAGRIFVSATMGKAFLYLVEAQIDKRHRRRRRRSERMSSAMSDDVCFEILARLPVEALEWHRLISDDYLRWRLPLLASAVFYRCGDGASEKPRFACTTRGGLRECSLEFFPFHRSSAIVDCCHGLLLSYSSFHSMFYVVSPITMRWVELPRPPRRAQLSVLAFDPRHSSEYKVVAFTGWLPRGAELMVFASETGTWAERSVQWGLHPDAMTTTLRYFAGTLYILAHPNYAVAVDLGDDSACRLIELPEAMKHGARLDMSAGGLQYACNDGGRLRVWMHNESTGGGWVLKHSVDVNGAVVALHPEREVAYLRAAWKLNKVEEVLEMEEEEEEREMACYVVNMWLFPFSQHMLDCLAARTVHVSAQLIHVCHLPLVALPACAHTFPFLASSERLNVDLGLRTSRSHTLPFFSQPPQTPAPTPSPNQHFASSPPTMSDDVFMEILARLPLKPLFRFKCVSRAWRRLISDDYFLRRLPLLTSAVFYHCNADAKEARFACTSGGGDLQECDLEFFPFHRDSDIVDCCSGLLLSYSRLRATFYVVSPITNRWVALPQTLKITHLAVLAFDPCHSSEYRVISFTGWIAQGSELEVFSSATGDWKQHSLHWGVDSDTMTATLRYLAGILYVVAFPNYIVAIDLDGMRCRRIELPEPIKPEGSIDKSGGFLHYTCSDGGRLKVWMLEHADGGEWVLKHSIEVATILGQVPVKMHQQLQLLALHPEREVVYLRAPGRLVSYDLEKEEAEVVCEFGKEERVYLVQIWLFPFSGHMSHCLAH</sequence>
<dbReference type="PROSITE" id="PS50181">
    <property type="entry name" value="FBOX"/>
    <property type="match status" value="1"/>
</dbReference>
<name>A0A9E7EAV1_9LILI</name>
<dbReference type="InterPro" id="IPR001810">
    <property type="entry name" value="F-box_dom"/>
</dbReference>
<dbReference type="InterPro" id="IPR055290">
    <property type="entry name" value="At3g26010-like"/>
</dbReference>
<keyword evidence="2" id="KW-1133">Transmembrane helix</keyword>
<keyword evidence="2" id="KW-0812">Transmembrane</keyword>
<evidence type="ECO:0000313" key="4">
    <source>
        <dbReference type="EMBL" id="URD73107.1"/>
    </source>
</evidence>
<feature type="domain" description="F-box" evidence="3">
    <location>
        <begin position="642"/>
        <end position="688"/>
    </location>
</feature>
<organism evidence="4 5">
    <name type="scientific">Musa troglodytarum</name>
    <name type="common">fe'i banana</name>
    <dbReference type="NCBI Taxonomy" id="320322"/>
    <lineage>
        <taxon>Eukaryota</taxon>
        <taxon>Viridiplantae</taxon>
        <taxon>Streptophyta</taxon>
        <taxon>Embryophyta</taxon>
        <taxon>Tracheophyta</taxon>
        <taxon>Spermatophyta</taxon>
        <taxon>Magnoliopsida</taxon>
        <taxon>Liliopsida</taxon>
        <taxon>Zingiberales</taxon>
        <taxon>Musaceae</taxon>
        <taxon>Musa</taxon>
    </lineage>
</organism>
<evidence type="ECO:0000313" key="5">
    <source>
        <dbReference type="Proteomes" id="UP001055439"/>
    </source>
</evidence>
<dbReference type="EMBL" id="CP097502">
    <property type="protein sequence ID" value="URD73107.1"/>
    <property type="molecule type" value="Genomic_DNA"/>
</dbReference>
<accession>A0A9E7EAV1</accession>
<dbReference type="InterPro" id="IPR036047">
    <property type="entry name" value="F-box-like_dom_sf"/>
</dbReference>
<dbReference type="SMART" id="SM00256">
    <property type="entry name" value="FBOX"/>
    <property type="match status" value="1"/>
</dbReference>
<dbReference type="Pfam" id="PF00646">
    <property type="entry name" value="F-box"/>
    <property type="match status" value="1"/>
</dbReference>
<dbReference type="OrthoDB" id="626202at2759"/>
<dbReference type="CDD" id="cd22157">
    <property type="entry name" value="F-box_AtFBW1-like"/>
    <property type="match status" value="1"/>
</dbReference>
<feature type="transmembrane region" description="Helical" evidence="2">
    <location>
        <begin position="180"/>
        <end position="200"/>
    </location>
</feature>
<protein>
    <submittedName>
        <fullName evidence="4">FBOX</fullName>
    </submittedName>
</protein>
<feature type="region of interest" description="Disordered" evidence="1">
    <location>
        <begin position="624"/>
        <end position="644"/>
    </location>
</feature>
<evidence type="ECO:0000259" key="3">
    <source>
        <dbReference type="PROSITE" id="PS50181"/>
    </source>
</evidence>
<dbReference type="AlphaFoldDB" id="A0A9E7EAV1"/>
<keyword evidence="5" id="KW-1185">Reference proteome</keyword>
<keyword evidence="2" id="KW-0472">Membrane</keyword>
<evidence type="ECO:0000256" key="2">
    <source>
        <dbReference type="SAM" id="Phobius"/>
    </source>
</evidence>
<dbReference type="SUPFAM" id="SSF81383">
    <property type="entry name" value="F-box domain"/>
    <property type="match status" value="1"/>
</dbReference>
<dbReference type="PANTHER" id="PTHR35546">
    <property type="entry name" value="F-BOX PROTEIN INTERACTION DOMAIN PROTEIN-RELATED"/>
    <property type="match status" value="1"/>
</dbReference>
<dbReference type="PANTHER" id="PTHR35546:SF130">
    <property type="entry name" value="EXPRESSED PROTEIN"/>
    <property type="match status" value="1"/>
</dbReference>
<dbReference type="Pfam" id="PF24750">
    <property type="entry name" value="b-prop_At3g26010-like"/>
    <property type="match status" value="2"/>
</dbReference>
<proteinExistence type="predicted"/>
<reference evidence="4" key="1">
    <citation type="submission" date="2022-05" db="EMBL/GenBank/DDBJ databases">
        <title>The Musa troglodytarum L. genome provides insights into the mechanism of non-climacteric behaviour and enrichment of carotenoids.</title>
        <authorList>
            <person name="Wang J."/>
        </authorList>
    </citation>
    <scope>NUCLEOTIDE SEQUENCE</scope>
    <source>
        <tissue evidence="4">Leaf</tissue>
    </source>
</reference>
<dbReference type="Gene3D" id="1.20.1280.50">
    <property type="match status" value="1"/>
</dbReference>
<gene>
    <name evidence="4" type="ORF">MUK42_10106</name>
</gene>
<dbReference type="Proteomes" id="UP001055439">
    <property type="component" value="Chromosome 1"/>
</dbReference>
<dbReference type="InterPro" id="IPR056592">
    <property type="entry name" value="Beta-prop_At3g26010-like"/>
</dbReference>